<accession>A0ABP9SPQ0</accession>
<keyword evidence="1" id="KW-1133">Transmembrane helix</keyword>
<reference evidence="3" key="1">
    <citation type="journal article" date="2019" name="Int. J. Syst. Evol. Microbiol.">
        <title>The Global Catalogue of Microorganisms (GCM) 10K type strain sequencing project: providing services to taxonomists for standard genome sequencing and annotation.</title>
        <authorList>
            <consortium name="The Broad Institute Genomics Platform"/>
            <consortium name="The Broad Institute Genome Sequencing Center for Infectious Disease"/>
            <person name="Wu L."/>
            <person name="Ma J."/>
        </authorList>
    </citation>
    <scope>NUCLEOTIDE SEQUENCE [LARGE SCALE GENOMIC DNA]</scope>
    <source>
        <strain evidence="3">JCM 18304</strain>
    </source>
</reference>
<feature type="transmembrane region" description="Helical" evidence="1">
    <location>
        <begin position="12"/>
        <end position="31"/>
    </location>
</feature>
<dbReference type="NCBIfam" id="NF041646">
    <property type="entry name" value="VC0807_fam"/>
    <property type="match status" value="1"/>
</dbReference>
<feature type="transmembrane region" description="Helical" evidence="1">
    <location>
        <begin position="90"/>
        <end position="111"/>
    </location>
</feature>
<dbReference type="RefSeq" id="WP_345638437.1">
    <property type="nucleotide sequence ID" value="NZ_BAABJQ010000042.1"/>
</dbReference>
<evidence type="ECO:0008006" key="4">
    <source>
        <dbReference type="Google" id="ProtNLM"/>
    </source>
</evidence>
<name>A0ABP9SPQ0_9ACTN</name>
<evidence type="ECO:0000313" key="2">
    <source>
        <dbReference type="EMBL" id="GAA5200350.1"/>
    </source>
</evidence>
<comment type="caution">
    <text evidence="2">The sequence shown here is derived from an EMBL/GenBank/DDBJ whole genome shotgun (WGS) entry which is preliminary data.</text>
</comment>
<dbReference type="Proteomes" id="UP001501570">
    <property type="component" value="Unassembled WGS sequence"/>
</dbReference>
<evidence type="ECO:0000256" key="1">
    <source>
        <dbReference type="SAM" id="Phobius"/>
    </source>
</evidence>
<feature type="transmembrane region" description="Helical" evidence="1">
    <location>
        <begin position="174"/>
        <end position="195"/>
    </location>
</feature>
<feature type="transmembrane region" description="Helical" evidence="1">
    <location>
        <begin position="65"/>
        <end position="84"/>
    </location>
</feature>
<keyword evidence="1" id="KW-0472">Membrane</keyword>
<feature type="transmembrane region" description="Helical" evidence="1">
    <location>
        <begin position="37"/>
        <end position="58"/>
    </location>
</feature>
<organism evidence="2 3">
    <name type="scientific">Rugosimonospora acidiphila</name>
    <dbReference type="NCBI Taxonomy" id="556531"/>
    <lineage>
        <taxon>Bacteria</taxon>
        <taxon>Bacillati</taxon>
        <taxon>Actinomycetota</taxon>
        <taxon>Actinomycetes</taxon>
        <taxon>Micromonosporales</taxon>
        <taxon>Micromonosporaceae</taxon>
        <taxon>Rugosimonospora</taxon>
    </lineage>
</organism>
<feature type="transmembrane region" description="Helical" evidence="1">
    <location>
        <begin position="147"/>
        <end position="168"/>
    </location>
</feature>
<protein>
    <recommendedName>
        <fullName evidence="4">Intracellular septation protein A</fullName>
    </recommendedName>
</protein>
<gene>
    <name evidence="2" type="ORF">GCM10023322_78080</name>
</gene>
<keyword evidence="3" id="KW-1185">Reference proteome</keyword>
<evidence type="ECO:0000313" key="3">
    <source>
        <dbReference type="Proteomes" id="UP001501570"/>
    </source>
</evidence>
<keyword evidence="1" id="KW-0812">Transmembrane</keyword>
<proteinExistence type="predicted"/>
<sequence>MSTTKPENLRAALIRSGVLDLAAPVATYYGLRAAGSTVLAATLLAAAIPLVNAAVTFARRRQLDQLACLTVVVLGVLAVAVLAGGGQRLALARDGLVTGTVGLVALATLAARRPLFFTVARPFGQDPGEDWDRDWAADAGFRHGMTLLTAVWGAGLGLDGAVKVILAYTLAPDLVPALAGVQYVVVLGGLIGFTVRHIRRRVSARRGHGARSA</sequence>
<dbReference type="EMBL" id="BAABJQ010000042">
    <property type="protein sequence ID" value="GAA5200350.1"/>
    <property type="molecule type" value="Genomic_DNA"/>
</dbReference>